<evidence type="ECO:0000313" key="1">
    <source>
        <dbReference type="EMBL" id="OWM72564.1"/>
    </source>
</evidence>
<dbReference type="EMBL" id="MTKT01004276">
    <property type="protein sequence ID" value="OWM72564.1"/>
    <property type="molecule type" value="Genomic_DNA"/>
</dbReference>
<name>A0A218WIA2_PUNGR</name>
<organism evidence="1 2">
    <name type="scientific">Punica granatum</name>
    <name type="common">Pomegranate</name>
    <dbReference type="NCBI Taxonomy" id="22663"/>
    <lineage>
        <taxon>Eukaryota</taxon>
        <taxon>Viridiplantae</taxon>
        <taxon>Streptophyta</taxon>
        <taxon>Embryophyta</taxon>
        <taxon>Tracheophyta</taxon>
        <taxon>Spermatophyta</taxon>
        <taxon>Magnoliopsida</taxon>
        <taxon>eudicotyledons</taxon>
        <taxon>Gunneridae</taxon>
        <taxon>Pentapetalae</taxon>
        <taxon>rosids</taxon>
        <taxon>malvids</taxon>
        <taxon>Myrtales</taxon>
        <taxon>Lythraceae</taxon>
        <taxon>Punica</taxon>
    </lineage>
</organism>
<sequence>MRSAKVFDLSRTGLTLRRLLRRGCPGRAMRDSSPGVERLHIPSGWESESAIFSFGSPEQPMKIFALTVQVGPVLGGLDTRPPGAPVSHAWAYQDFPNDALAVLLFVRHARRLWTLIIWMP</sequence>
<gene>
    <name evidence="1" type="ORF">CDL15_Pgr005033</name>
</gene>
<protein>
    <submittedName>
        <fullName evidence="1">Uncharacterized protein</fullName>
    </submittedName>
</protein>
<dbReference type="AlphaFoldDB" id="A0A218WIA2"/>
<dbReference type="Proteomes" id="UP000197138">
    <property type="component" value="Unassembled WGS sequence"/>
</dbReference>
<proteinExistence type="predicted"/>
<comment type="caution">
    <text evidence="1">The sequence shown here is derived from an EMBL/GenBank/DDBJ whole genome shotgun (WGS) entry which is preliminary data.</text>
</comment>
<accession>A0A218WIA2</accession>
<reference evidence="2" key="1">
    <citation type="journal article" date="2017" name="Plant J.">
        <title>The pomegranate (Punica granatum L.) genome and the genomics of punicalagin biosynthesis.</title>
        <authorList>
            <person name="Qin G."/>
            <person name="Xu C."/>
            <person name="Ming R."/>
            <person name="Tang H."/>
            <person name="Guyot R."/>
            <person name="Kramer E.M."/>
            <person name="Hu Y."/>
            <person name="Yi X."/>
            <person name="Qi Y."/>
            <person name="Xu X."/>
            <person name="Gao Z."/>
            <person name="Pan H."/>
            <person name="Jian J."/>
            <person name="Tian Y."/>
            <person name="Yue Z."/>
            <person name="Xu Y."/>
        </authorList>
    </citation>
    <scope>NUCLEOTIDE SEQUENCE [LARGE SCALE GENOMIC DNA]</scope>
    <source>
        <strain evidence="2">cv. Dabenzi</strain>
    </source>
</reference>
<evidence type="ECO:0000313" key="2">
    <source>
        <dbReference type="Proteomes" id="UP000197138"/>
    </source>
</evidence>